<evidence type="ECO:0000256" key="1">
    <source>
        <dbReference type="SAM" id="MobiDB-lite"/>
    </source>
</evidence>
<dbReference type="SUPFAM" id="SSF159034">
    <property type="entry name" value="Mib/herc2 domain-like"/>
    <property type="match status" value="1"/>
</dbReference>
<feature type="region of interest" description="Disordered" evidence="1">
    <location>
        <begin position="1"/>
        <end position="55"/>
    </location>
</feature>
<gene>
    <name evidence="4" type="ORF">TSOC_005949</name>
</gene>
<protein>
    <recommendedName>
        <fullName evidence="3">MIB/HERC2 domain-containing protein</fullName>
    </recommendedName>
</protein>
<evidence type="ECO:0000256" key="2">
    <source>
        <dbReference type="SAM" id="Phobius"/>
    </source>
</evidence>
<dbReference type="AlphaFoldDB" id="A0A2J8A501"/>
<organism evidence="4 5">
    <name type="scientific">Tetrabaena socialis</name>
    <dbReference type="NCBI Taxonomy" id="47790"/>
    <lineage>
        <taxon>Eukaryota</taxon>
        <taxon>Viridiplantae</taxon>
        <taxon>Chlorophyta</taxon>
        <taxon>core chlorophytes</taxon>
        <taxon>Chlorophyceae</taxon>
        <taxon>CS clade</taxon>
        <taxon>Chlamydomonadales</taxon>
        <taxon>Tetrabaenaceae</taxon>
        <taxon>Tetrabaena</taxon>
    </lineage>
</organism>
<dbReference type="EMBL" id="PGGS01000172">
    <property type="protein sequence ID" value="PNH07587.1"/>
    <property type="molecule type" value="Genomic_DNA"/>
</dbReference>
<dbReference type="Proteomes" id="UP000236333">
    <property type="component" value="Unassembled WGS sequence"/>
</dbReference>
<feature type="compositionally biased region" description="Low complexity" evidence="1">
    <location>
        <begin position="126"/>
        <end position="137"/>
    </location>
</feature>
<feature type="region of interest" description="Disordered" evidence="1">
    <location>
        <begin position="369"/>
        <end position="390"/>
    </location>
</feature>
<keyword evidence="2" id="KW-0812">Transmembrane</keyword>
<feature type="compositionally biased region" description="Basic and acidic residues" evidence="1">
    <location>
        <begin position="29"/>
        <end position="43"/>
    </location>
</feature>
<dbReference type="PROSITE" id="PS51416">
    <property type="entry name" value="MIB_HERC2"/>
    <property type="match status" value="1"/>
</dbReference>
<evidence type="ECO:0000313" key="5">
    <source>
        <dbReference type="Proteomes" id="UP000236333"/>
    </source>
</evidence>
<keyword evidence="2" id="KW-1133">Transmembrane helix</keyword>
<evidence type="ECO:0000313" key="4">
    <source>
        <dbReference type="EMBL" id="PNH07587.1"/>
    </source>
</evidence>
<dbReference type="GO" id="GO:0004842">
    <property type="term" value="F:ubiquitin-protein transferase activity"/>
    <property type="evidence" value="ECO:0007669"/>
    <property type="project" value="InterPro"/>
</dbReference>
<name>A0A2J8A501_9CHLO</name>
<accession>A0A2J8A501</accession>
<feature type="compositionally biased region" description="Basic and acidic residues" evidence="1">
    <location>
        <begin position="89"/>
        <end position="99"/>
    </location>
</feature>
<proteinExistence type="predicted"/>
<comment type="caution">
    <text evidence="4">The sequence shown here is derived from an EMBL/GenBank/DDBJ whole genome shotgun (WGS) entry which is preliminary data.</text>
</comment>
<dbReference type="GO" id="GO:0046872">
    <property type="term" value="F:metal ion binding"/>
    <property type="evidence" value="ECO:0007669"/>
    <property type="project" value="InterPro"/>
</dbReference>
<dbReference type="GO" id="GO:0016567">
    <property type="term" value="P:protein ubiquitination"/>
    <property type="evidence" value="ECO:0007669"/>
    <property type="project" value="InterPro"/>
</dbReference>
<feature type="compositionally biased region" description="Polar residues" evidence="1">
    <location>
        <begin position="375"/>
        <end position="388"/>
    </location>
</feature>
<sequence>MGKNAAHGQGSGASPGAAAAADGSAAGGARERLGDVTRPEWHARRAAATDAGEPPLPGASLLSAALADELAEVRQALLRLEQYNQRQESSAREESRQREQQLAAAEAAAAASRQQAKTAVEEADAARQQAKAAGQDADTARQQALRHRLRLLLGRLRLLLLSRLLAVLLASCLLLLLRIVPVRHRLAAAHRRRRPHGDPICVTGPNQRNLTRAAWGVRRRLLMLLKLLLLLLLLARRRVLPHGPCMPPCIPCMAAMACIGCSPGGGGAIPSISGSLGSDAAGPLVTEENAHRSLLVVRGPEWLRQCGQPCKPCEGRGGDNGEVGMLERPGVYPDEWVVYWESGEMSLSRVGARGRDDLHLYQSKEGKSALRDWQRTGNEPATNRQRTGNEPGVARVFAISVGVQPVQPLILSTVTVTQCEP</sequence>
<feature type="compositionally biased region" description="Low complexity" evidence="1">
    <location>
        <begin position="1"/>
        <end position="28"/>
    </location>
</feature>
<feature type="region of interest" description="Disordered" evidence="1">
    <location>
        <begin position="87"/>
        <end position="137"/>
    </location>
</feature>
<feature type="domain" description="MIB/HERC2" evidence="3">
    <location>
        <begin position="282"/>
        <end position="364"/>
    </location>
</feature>
<keyword evidence="5" id="KW-1185">Reference proteome</keyword>
<feature type="transmembrane region" description="Helical" evidence="2">
    <location>
        <begin position="156"/>
        <end position="177"/>
    </location>
</feature>
<feature type="transmembrane region" description="Helical" evidence="2">
    <location>
        <begin position="217"/>
        <end position="235"/>
    </location>
</feature>
<reference evidence="4 5" key="1">
    <citation type="journal article" date="2017" name="Mol. Biol. Evol.">
        <title>The 4-celled Tetrabaena socialis nuclear genome reveals the essential components for genetic control of cell number at the origin of multicellularity in the volvocine lineage.</title>
        <authorList>
            <person name="Featherston J."/>
            <person name="Arakaki Y."/>
            <person name="Hanschen E.R."/>
            <person name="Ferris P.J."/>
            <person name="Michod R.E."/>
            <person name="Olson B.J.S.C."/>
            <person name="Nozaki H."/>
            <person name="Durand P.M."/>
        </authorList>
    </citation>
    <scope>NUCLEOTIDE SEQUENCE [LARGE SCALE GENOMIC DNA]</scope>
    <source>
        <strain evidence="4 5">NIES-571</strain>
    </source>
</reference>
<keyword evidence="2" id="KW-0472">Membrane</keyword>
<evidence type="ECO:0000259" key="3">
    <source>
        <dbReference type="PROSITE" id="PS51416"/>
    </source>
</evidence>
<dbReference type="InterPro" id="IPR037252">
    <property type="entry name" value="Mib_Herc2_sf"/>
</dbReference>
<feature type="compositionally biased region" description="Low complexity" evidence="1">
    <location>
        <begin position="100"/>
        <end position="116"/>
    </location>
</feature>
<dbReference type="InterPro" id="IPR010606">
    <property type="entry name" value="Mib_Herc2"/>
</dbReference>